<evidence type="ECO:0000313" key="3">
    <source>
        <dbReference type="Proteomes" id="UP000542742"/>
    </source>
</evidence>
<gene>
    <name evidence="2" type="ORF">BKA14_002826</name>
</gene>
<reference evidence="2 3" key="1">
    <citation type="submission" date="2020-08" db="EMBL/GenBank/DDBJ databases">
        <title>Sequencing the genomes of 1000 actinobacteria strains.</title>
        <authorList>
            <person name="Klenk H.-P."/>
        </authorList>
    </citation>
    <scope>NUCLEOTIDE SEQUENCE [LARGE SCALE GENOMIC DNA]</scope>
    <source>
        <strain evidence="2 3">DSM 45518</strain>
    </source>
</reference>
<dbReference type="EMBL" id="JACHMF010000001">
    <property type="protein sequence ID" value="MBB4692678.1"/>
    <property type="molecule type" value="Genomic_DNA"/>
</dbReference>
<dbReference type="Proteomes" id="UP000542742">
    <property type="component" value="Unassembled WGS sequence"/>
</dbReference>
<evidence type="ECO:0000313" key="2">
    <source>
        <dbReference type="EMBL" id="MBB4692678.1"/>
    </source>
</evidence>
<proteinExistence type="predicted"/>
<evidence type="ECO:0000256" key="1">
    <source>
        <dbReference type="SAM" id="MobiDB-lite"/>
    </source>
</evidence>
<dbReference type="AlphaFoldDB" id="A0A7W7G022"/>
<sequence length="43" mass="3963">MSMTSAVRVALNCGSGGRPAEDGAVAGTAGDVAAGAVGEGDAR</sequence>
<feature type="region of interest" description="Disordered" evidence="1">
    <location>
        <begin position="13"/>
        <end position="43"/>
    </location>
</feature>
<feature type="compositionally biased region" description="Low complexity" evidence="1">
    <location>
        <begin position="22"/>
        <end position="36"/>
    </location>
</feature>
<name>A0A7W7G022_9ACTN</name>
<accession>A0A7W7G022</accession>
<organism evidence="2 3">
    <name type="scientific">Paractinoplanes abujensis</name>
    <dbReference type="NCBI Taxonomy" id="882441"/>
    <lineage>
        <taxon>Bacteria</taxon>
        <taxon>Bacillati</taxon>
        <taxon>Actinomycetota</taxon>
        <taxon>Actinomycetes</taxon>
        <taxon>Micromonosporales</taxon>
        <taxon>Micromonosporaceae</taxon>
        <taxon>Paractinoplanes</taxon>
    </lineage>
</organism>
<protein>
    <submittedName>
        <fullName evidence="2">Uncharacterized protein</fullName>
    </submittedName>
</protein>
<comment type="caution">
    <text evidence="2">The sequence shown here is derived from an EMBL/GenBank/DDBJ whole genome shotgun (WGS) entry which is preliminary data.</text>
</comment>
<keyword evidence="3" id="KW-1185">Reference proteome</keyword>